<dbReference type="AlphaFoldDB" id="A0A1B9XYQ4"/>
<protein>
    <submittedName>
        <fullName evidence="1">Uncharacterized protein</fullName>
    </submittedName>
</protein>
<dbReference type="RefSeq" id="WP_068704882.1">
    <property type="nucleotide sequence ID" value="NZ_MAKX01000010.1"/>
</dbReference>
<keyword evidence="2" id="KW-1185">Reference proteome</keyword>
<sequence length="188" mass="22154">MTKNINKNFELLTESILEQSEKYEFNLNQLPNVNEFRTDIRQDENFKQIFSELNKKESNCIYWFECESIQIATELNNLLDSKRNELKFNQRVVPVINKNIDSKIIYVGIRRGGKRKYDGLTNIAGRIIQHLGYYIKGSTQGLQLVHWTEKKNLNIKLNVIEFKELPNEYLNVVEKLVAYKLKPLCGKH</sequence>
<dbReference type="STRING" id="447689.BA195_13955"/>
<evidence type="ECO:0000313" key="1">
    <source>
        <dbReference type="EMBL" id="OCK42680.1"/>
    </source>
</evidence>
<dbReference type="Proteomes" id="UP000093186">
    <property type="component" value="Unassembled WGS sequence"/>
</dbReference>
<organism evidence="1 2">
    <name type="scientific">Tenacibaculum soleae</name>
    <dbReference type="NCBI Taxonomy" id="447689"/>
    <lineage>
        <taxon>Bacteria</taxon>
        <taxon>Pseudomonadati</taxon>
        <taxon>Bacteroidota</taxon>
        <taxon>Flavobacteriia</taxon>
        <taxon>Flavobacteriales</taxon>
        <taxon>Flavobacteriaceae</taxon>
        <taxon>Tenacibaculum</taxon>
    </lineage>
</organism>
<proteinExistence type="predicted"/>
<name>A0A1B9XYQ4_9FLAO</name>
<evidence type="ECO:0000313" key="2">
    <source>
        <dbReference type="Proteomes" id="UP000093186"/>
    </source>
</evidence>
<dbReference type="OrthoDB" id="1367161at2"/>
<gene>
    <name evidence="1" type="ORF">BA195_13955</name>
</gene>
<reference evidence="1 2" key="1">
    <citation type="submission" date="2016-06" db="EMBL/GenBank/DDBJ databases">
        <title>Draft Genome Sequence of Tenacibaculum soleae UCD-KL19.</title>
        <authorList>
            <person name="Eisen J.A."/>
            <person name="Coil D.A."/>
            <person name="Lujan K.M."/>
        </authorList>
    </citation>
    <scope>NUCLEOTIDE SEQUENCE [LARGE SCALE GENOMIC DNA]</scope>
    <source>
        <strain evidence="1 2">UCD-KL19</strain>
    </source>
</reference>
<comment type="caution">
    <text evidence="1">The sequence shown here is derived from an EMBL/GenBank/DDBJ whole genome shotgun (WGS) entry which is preliminary data.</text>
</comment>
<accession>A0A1B9XYQ4</accession>
<dbReference type="EMBL" id="MAKX01000010">
    <property type="protein sequence ID" value="OCK42680.1"/>
    <property type="molecule type" value="Genomic_DNA"/>
</dbReference>